<dbReference type="Pfam" id="PF01810">
    <property type="entry name" value="LysE"/>
    <property type="match status" value="1"/>
</dbReference>
<reference evidence="7 8" key="1">
    <citation type="submission" date="2020-05" db="EMBL/GenBank/DDBJ databases">
        <title>Azospirillum oleiclasticum sp. nov, a nitrogen-fixing and heavy crude oil-emulsifying bacterium isolated from the crude oil of Yumen Oilfield.</title>
        <authorList>
            <person name="Wu D."/>
            <person name="Cai M."/>
            <person name="Zhang X."/>
        </authorList>
    </citation>
    <scope>NUCLEOTIDE SEQUENCE [LARGE SCALE GENOMIC DNA]</scope>
    <source>
        <strain evidence="7 8">ROY-1-1-2</strain>
    </source>
</reference>
<keyword evidence="8" id="KW-1185">Reference proteome</keyword>
<feature type="transmembrane region" description="Helical" evidence="6">
    <location>
        <begin position="40"/>
        <end position="64"/>
    </location>
</feature>
<organism evidence="7 8">
    <name type="scientific">Azospirillum oleiclasticum</name>
    <dbReference type="NCBI Taxonomy" id="2735135"/>
    <lineage>
        <taxon>Bacteria</taxon>
        <taxon>Pseudomonadati</taxon>
        <taxon>Pseudomonadota</taxon>
        <taxon>Alphaproteobacteria</taxon>
        <taxon>Rhodospirillales</taxon>
        <taxon>Azospirillaceae</taxon>
        <taxon>Azospirillum</taxon>
    </lineage>
</organism>
<evidence type="ECO:0000256" key="3">
    <source>
        <dbReference type="ARBA" id="ARBA00022692"/>
    </source>
</evidence>
<evidence type="ECO:0000313" key="7">
    <source>
        <dbReference type="EMBL" id="NYZ20739.1"/>
    </source>
</evidence>
<evidence type="ECO:0000256" key="1">
    <source>
        <dbReference type="ARBA" id="ARBA00004651"/>
    </source>
</evidence>
<accession>A0ABX2T985</accession>
<name>A0ABX2T985_9PROT</name>
<dbReference type="EMBL" id="JABFDB010000008">
    <property type="protein sequence ID" value="NYZ20739.1"/>
    <property type="molecule type" value="Genomic_DNA"/>
</dbReference>
<evidence type="ECO:0000256" key="5">
    <source>
        <dbReference type="ARBA" id="ARBA00023136"/>
    </source>
</evidence>
<evidence type="ECO:0000256" key="6">
    <source>
        <dbReference type="SAM" id="Phobius"/>
    </source>
</evidence>
<feature type="transmembrane region" description="Helical" evidence="6">
    <location>
        <begin position="6"/>
        <end position="28"/>
    </location>
</feature>
<keyword evidence="4 6" id="KW-1133">Transmembrane helix</keyword>
<comment type="caution">
    <text evidence="7">The sequence shown here is derived from an EMBL/GenBank/DDBJ whole genome shotgun (WGS) entry which is preliminary data.</text>
</comment>
<evidence type="ECO:0000256" key="4">
    <source>
        <dbReference type="ARBA" id="ARBA00022989"/>
    </source>
</evidence>
<comment type="subcellular location">
    <subcellularLocation>
        <location evidence="1">Cell membrane</location>
        <topology evidence="1">Multi-pass membrane protein</topology>
    </subcellularLocation>
</comment>
<feature type="transmembrane region" description="Helical" evidence="6">
    <location>
        <begin position="112"/>
        <end position="136"/>
    </location>
</feature>
<dbReference type="InterPro" id="IPR001123">
    <property type="entry name" value="LeuE-type"/>
</dbReference>
<dbReference type="RefSeq" id="WP_180282497.1">
    <property type="nucleotide sequence ID" value="NZ_JABFDB010000008.1"/>
</dbReference>
<sequence length="212" mass="21836">MDLSLLTAATLAAAAYTLTPGPAFLALLGIGAAQGRMAGAAFLCGHFAGDVVWAFLALVAIVGAKTIGTLVFDLLGLVCGAYLFWIGWTALRARPAADGSVDTAVRRPLLRGLAFGLTNPKGYPVAVAMFTALLAADSGSLSWDSLPWLLAASACGFVVADLLLILVVGAAPVRRLYRRHALLITRASGLLFIGFALHAIAHAVPGLAARRG</sequence>
<evidence type="ECO:0000313" key="8">
    <source>
        <dbReference type="Proteomes" id="UP000584642"/>
    </source>
</evidence>
<keyword evidence="5 6" id="KW-0472">Membrane</keyword>
<protein>
    <submittedName>
        <fullName evidence="7">LysE family translocator</fullName>
    </submittedName>
</protein>
<feature type="transmembrane region" description="Helical" evidence="6">
    <location>
        <begin position="70"/>
        <end position="91"/>
    </location>
</feature>
<dbReference type="PANTHER" id="PTHR30086">
    <property type="entry name" value="ARGININE EXPORTER PROTEIN ARGO"/>
    <property type="match status" value="1"/>
</dbReference>
<proteinExistence type="predicted"/>
<evidence type="ECO:0000256" key="2">
    <source>
        <dbReference type="ARBA" id="ARBA00022475"/>
    </source>
</evidence>
<dbReference type="PANTHER" id="PTHR30086:SF20">
    <property type="entry name" value="ARGININE EXPORTER PROTEIN ARGO-RELATED"/>
    <property type="match status" value="1"/>
</dbReference>
<keyword evidence="3 6" id="KW-0812">Transmembrane</keyword>
<dbReference type="Proteomes" id="UP000584642">
    <property type="component" value="Unassembled WGS sequence"/>
</dbReference>
<feature type="transmembrane region" description="Helical" evidence="6">
    <location>
        <begin position="148"/>
        <end position="171"/>
    </location>
</feature>
<feature type="transmembrane region" description="Helical" evidence="6">
    <location>
        <begin position="183"/>
        <end position="204"/>
    </location>
</feature>
<keyword evidence="2" id="KW-1003">Cell membrane</keyword>
<gene>
    <name evidence="7" type="ORF">HND93_13560</name>
</gene>